<reference evidence="3" key="1">
    <citation type="submission" date="2016-10" db="EMBL/GenBank/DDBJ databases">
        <authorList>
            <person name="Jeantristanb JTB J.-T."/>
            <person name="Ricardo R."/>
        </authorList>
    </citation>
    <scope>NUCLEOTIDE SEQUENCE [LARGE SCALE GENOMIC DNA]</scope>
</reference>
<dbReference type="EMBL" id="FMWP01000014">
    <property type="protein sequence ID" value="SCZ91008.1"/>
    <property type="molecule type" value="Genomic_DNA"/>
</dbReference>
<evidence type="ECO:0000256" key="1">
    <source>
        <dbReference type="SAM" id="MobiDB-lite"/>
    </source>
</evidence>
<evidence type="ECO:0000313" key="3">
    <source>
        <dbReference type="Proteomes" id="UP000249723"/>
    </source>
</evidence>
<accession>A0A2X0MVT5</accession>
<feature type="compositionally biased region" description="Polar residues" evidence="1">
    <location>
        <begin position="7"/>
        <end position="35"/>
    </location>
</feature>
<proteinExistence type="predicted"/>
<sequence>MSHRPRSTQIEPPQMSATPLGETTSFPFASRSVSGRSEPLASPRFRP</sequence>
<dbReference type="AlphaFoldDB" id="A0A2X0MVT5"/>
<gene>
    <name evidence="2" type="ORF">BZ3500_MVSOF-1268-A1-R1_CHR1-3G02471</name>
</gene>
<feature type="region of interest" description="Disordered" evidence="1">
    <location>
        <begin position="1"/>
        <end position="47"/>
    </location>
</feature>
<dbReference type="Proteomes" id="UP000249723">
    <property type="component" value="Unassembled WGS sequence"/>
</dbReference>
<evidence type="ECO:0000313" key="2">
    <source>
        <dbReference type="EMBL" id="SCZ91008.1"/>
    </source>
</evidence>
<keyword evidence="3" id="KW-1185">Reference proteome</keyword>
<organism evidence="2 3">
    <name type="scientific">Microbotryum saponariae</name>
    <dbReference type="NCBI Taxonomy" id="289078"/>
    <lineage>
        <taxon>Eukaryota</taxon>
        <taxon>Fungi</taxon>
        <taxon>Dikarya</taxon>
        <taxon>Basidiomycota</taxon>
        <taxon>Pucciniomycotina</taxon>
        <taxon>Microbotryomycetes</taxon>
        <taxon>Microbotryales</taxon>
        <taxon>Microbotryaceae</taxon>
        <taxon>Microbotryum</taxon>
    </lineage>
</organism>
<name>A0A2X0MVT5_9BASI</name>
<protein>
    <submittedName>
        <fullName evidence="2">BZ3500_MvSof-1268-A1-R1_Chr1-3g02471 protein</fullName>
    </submittedName>
</protein>